<sequence>MPRRSSLGAVALLILLASASCRGRGEPAALTTGVEGRVHGVATTARVCLVPTTHAGEFVATGARLRCVSVNPWASSYRIADVDPGVYWVSASARGVVPTYAWFGAPTRQTRRVVLARGQRVSGVDLYFDGPGVRVAGVVTDGAGVAVAGASVQSLASFTKTDAGGEFELWLDRGATELRVRARGYASATRAVSVPGPAVELALEPEAVLRGRVVLEQSGAPVADAAVSLTWGARDQPAAETGGDGRFEIRGLGSGRHQLFAITSEGFGASPEPITLAPGSITEPVVIRVSRAHTVTGRILTEDGAACADGRLTVRSLSHGQSLTVAAATNGTLSVRGLPTGRYGFTARCPGYRIEASLAHSIERSLDLEWSVTRGLAIVGRLVDAAGAPVAHARLSATSLGRQHELDAVWTGPGGEFAITGLYPARDYRVEAIGSPLVPVEVSVADEDVDVGTLRLAR</sequence>
<feature type="signal peptide" evidence="1">
    <location>
        <begin position="1"/>
        <end position="19"/>
    </location>
</feature>
<dbReference type="Pfam" id="PF13620">
    <property type="entry name" value="CarboxypepD_reg"/>
    <property type="match status" value="2"/>
</dbReference>
<proteinExistence type="predicted"/>
<accession>A0A2S9YFW6</accession>
<dbReference type="OrthoDB" id="5491003at2"/>
<dbReference type="PROSITE" id="PS51257">
    <property type="entry name" value="PROKAR_LIPOPROTEIN"/>
    <property type="match status" value="1"/>
</dbReference>
<dbReference type="AlphaFoldDB" id="A0A2S9YFW6"/>
<organism evidence="2 3">
    <name type="scientific">Enhygromyxa salina</name>
    <dbReference type="NCBI Taxonomy" id="215803"/>
    <lineage>
        <taxon>Bacteria</taxon>
        <taxon>Pseudomonadati</taxon>
        <taxon>Myxococcota</taxon>
        <taxon>Polyangia</taxon>
        <taxon>Nannocystales</taxon>
        <taxon>Nannocystaceae</taxon>
        <taxon>Enhygromyxa</taxon>
    </lineage>
</organism>
<dbReference type="SUPFAM" id="SSF49452">
    <property type="entry name" value="Starch-binding domain-like"/>
    <property type="match status" value="1"/>
</dbReference>
<feature type="chain" id="PRO_5015622344" description="Carboxypeptidase regulatory-like domain-containing protein" evidence="1">
    <location>
        <begin position="20"/>
        <end position="458"/>
    </location>
</feature>
<name>A0A2S9YFW6_9BACT</name>
<dbReference type="RefSeq" id="WP_146155379.1">
    <property type="nucleotide sequence ID" value="NZ_PVNK01000066.1"/>
</dbReference>
<evidence type="ECO:0000313" key="2">
    <source>
        <dbReference type="EMBL" id="PRQ04000.1"/>
    </source>
</evidence>
<evidence type="ECO:0000256" key="1">
    <source>
        <dbReference type="SAM" id="SignalP"/>
    </source>
</evidence>
<keyword evidence="3" id="KW-1185">Reference proteome</keyword>
<comment type="caution">
    <text evidence="2">The sequence shown here is derived from an EMBL/GenBank/DDBJ whole genome shotgun (WGS) entry which is preliminary data.</text>
</comment>
<reference evidence="2 3" key="1">
    <citation type="submission" date="2018-03" db="EMBL/GenBank/DDBJ databases">
        <title>Draft Genome Sequences of the Obligatory Marine Myxobacteria Enhygromyxa salina SWB005.</title>
        <authorList>
            <person name="Poehlein A."/>
            <person name="Moghaddam J.A."/>
            <person name="Harms H."/>
            <person name="Alanjari M."/>
            <person name="Koenig G.M."/>
            <person name="Daniel R."/>
            <person name="Schaeberle T.F."/>
        </authorList>
    </citation>
    <scope>NUCLEOTIDE SEQUENCE [LARGE SCALE GENOMIC DNA]</scope>
    <source>
        <strain evidence="2 3">SWB005</strain>
    </source>
</reference>
<dbReference type="InterPro" id="IPR013784">
    <property type="entry name" value="Carb-bd-like_fold"/>
</dbReference>
<dbReference type="SUPFAM" id="SSF49464">
    <property type="entry name" value="Carboxypeptidase regulatory domain-like"/>
    <property type="match status" value="1"/>
</dbReference>
<dbReference type="Gene3D" id="2.60.40.1120">
    <property type="entry name" value="Carboxypeptidase-like, regulatory domain"/>
    <property type="match status" value="1"/>
</dbReference>
<keyword evidence="1" id="KW-0732">Signal</keyword>
<protein>
    <recommendedName>
        <fullName evidence="4">Carboxypeptidase regulatory-like domain-containing protein</fullName>
    </recommendedName>
</protein>
<evidence type="ECO:0008006" key="4">
    <source>
        <dbReference type="Google" id="ProtNLM"/>
    </source>
</evidence>
<gene>
    <name evidence="2" type="ORF">ENSA5_11830</name>
</gene>
<dbReference type="InterPro" id="IPR008969">
    <property type="entry name" value="CarboxyPept-like_regulatory"/>
</dbReference>
<dbReference type="Proteomes" id="UP000237968">
    <property type="component" value="Unassembled WGS sequence"/>
</dbReference>
<dbReference type="EMBL" id="PVNK01000066">
    <property type="protein sequence ID" value="PRQ04000.1"/>
    <property type="molecule type" value="Genomic_DNA"/>
</dbReference>
<evidence type="ECO:0000313" key="3">
    <source>
        <dbReference type="Proteomes" id="UP000237968"/>
    </source>
</evidence>
<dbReference type="GO" id="GO:0030246">
    <property type="term" value="F:carbohydrate binding"/>
    <property type="evidence" value="ECO:0007669"/>
    <property type="project" value="InterPro"/>
</dbReference>